<evidence type="ECO:0000256" key="11">
    <source>
        <dbReference type="ARBA" id="ARBA00023014"/>
    </source>
</evidence>
<dbReference type="GO" id="GO:0004076">
    <property type="term" value="F:biotin synthase activity"/>
    <property type="evidence" value="ECO:0007669"/>
    <property type="project" value="UniProtKB-UniRule"/>
</dbReference>
<comment type="cofactor">
    <cofactor evidence="13 14">
        <name>[4Fe-4S] cluster</name>
        <dbReference type="ChEBI" id="CHEBI:49883"/>
    </cofactor>
    <text evidence="13 14">Binds 1 [4Fe-4S] cluster. The cluster is coordinated with 3 cysteines and an exchangeable S-adenosyl-L-methionine.</text>
</comment>
<dbReference type="InterPro" id="IPR024177">
    <property type="entry name" value="Biotin_synthase"/>
</dbReference>
<dbReference type="GO" id="GO:0005506">
    <property type="term" value="F:iron ion binding"/>
    <property type="evidence" value="ECO:0007669"/>
    <property type="project" value="UniProtKB-UniRule"/>
</dbReference>
<feature type="binding site" evidence="13 14">
    <location>
        <position position="53"/>
    </location>
    <ligand>
        <name>[4Fe-4S] cluster</name>
        <dbReference type="ChEBI" id="CHEBI:49883"/>
        <note>4Fe-4S-S-AdoMet</note>
    </ligand>
</feature>
<evidence type="ECO:0000256" key="6">
    <source>
        <dbReference type="ARBA" id="ARBA00022691"/>
    </source>
</evidence>
<keyword evidence="8 13" id="KW-0479">Metal-binding</keyword>
<dbReference type="InterPro" id="IPR006638">
    <property type="entry name" value="Elp3/MiaA/NifB-like_rSAM"/>
</dbReference>
<organism evidence="17">
    <name type="scientific">Francisella tularensis subsp. holarctica</name>
    <dbReference type="NCBI Taxonomy" id="119857"/>
    <lineage>
        <taxon>Bacteria</taxon>
        <taxon>Pseudomonadati</taxon>
        <taxon>Pseudomonadota</taxon>
        <taxon>Gammaproteobacteria</taxon>
        <taxon>Thiotrichales</taxon>
        <taxon>Francisellaceae</taxon>
        <taxon>Francisella</taxon>
    </lineage>
</organism>
<evidence type="ECO:0000256" key="5">
    <source>
        <dbReference type="ARBA" id="ARBA00022679"/>
    </source>
</evidence>
<evidence type="ECO:0000256" key="7">
    <source>
        <dbReference type="ARBA" id="ARBA00022714"/>
    </source>
</evidence>
<comment type="catalytic activity">
    <reaction evidence="12 13">
        <text>(4R,5S)-dethiobiotin + (sulfur carrier)-SH + 2 reduced [2Fe-2S]-[ferredoxin] + 2 S-adenosyl-L-methionine = (sulfur carrier)-H + biotin + 2 5'-deoxyadenosine + 2 L-methionine + 2 oxidized [2Fe-2S]-[ferredoxin]</text>
        <dbReference type="Rhea" id="RHEA:22060"/>
        <dbReference type="Rhea" id="RHEA-COMP:10000"/>
        <dbReference type="Rhea" id="RHEA-COMP:10001"/>
        <dbReference type="Rhea" id="RHEA-COMP:14737"/>
        <dbReference type="Rhea" id="RHEA-COMP:14739"/>
        <dbReference type="ChEBI" id="CHEBI:17319"/>
        <dbReference type="ChEBI" id="CHEBI:29917"/>
        <dbReference type="ChEBI" id="CHEBI:33737"/>
        <dbReference type="ChEBI" id="CHEBI:33738"/>
        <dbReference type="ChEBI" id="CHEBI:57586"/>
        <dbReference type="ChEBI" id="CHEBI:57844"/>
        <dbReference type="ChEBI" id="CHEBI:59789"/>
        <dbReference type="ChEBI" id="CHEBI:64428"/>
        <dbReference type="ChEBI" id="CHEBI:149473"/>
        <dbReference type="EC" id="2.8.1.6"/>
    </reaction>
</comment>
<dbReference type="KEGG" id="ftz:CH68_1377"/>
<dbReference type="EMBL" id="JAAGJP010000012">
    <property type="protein sequence ID" value="NDS68033.1"/>
    <property type="molecule type" value="Genomic_DNA"/>
</dbReference>
<dbReference type="HAMAP" id="MF_01694">
    <property type="entry name" value="BioB"/>
    <property type="match status" value="1"/>
</dbReference>
<protein>
    <recommendedName>
        <fullName evidence="3 13">Biotin synthase</fullName>
        <ecNumber evidence="3 13">2.8.1.6</ecNumber>
    </recommendedName>
</protein>
<feature type="binding site" evidence="13 14">
    <location>
        <position position="46"/>
    </location>
    <ligand>
        <name>[4Fe-4S] cluster</name>
        <dbReference type="ChEBI" id="CHEBI:49883"/>
        <note>4Fe-4S-S-AdoMet</note>
    </ligand>
</feature>
<accession>A0A0B3VR27</accession>
<dbReference type="KEGG" id="ftc:DA46_1501"/>
<keyword evidence="4 13" id="KW-0004">4Fe-4S</keyword>
<dbReference type="AlphaFoldDB" id="A0A0B3VR27"/>
<keyword evidence="5 13" id="KW-0808">Transferase</keyword>
<dbReference type="EC" id="2.8.1.6" evidence="3 13"/>
<dbReference type="SMR" id="A0A0B3VR27"/>
<gene>
    <name evidence="13 17" type="primary">bioB</name>
    <name evidence="17" type="ORF">FWI86_02770</name>
    <name evidence="16" type="ORF">FWJ04_02460</name>
</gene>
<dbReference type="PIRSF" id="PIRSF001619">
    <property type="entry name" value="Biotin_synth"/>
    <property type="match status" value="1"/>
</dbReference>
<feature type="binding site" evidence="13 14">
    <location>
        <position position="50"/>
    </location>
    <ligand>
        <name>[4Fe-4S] cluster</name>
        <dbReference type="ChEBI" id="CHEBI:49883"/>
        <note>4Fe-4S-S-AdoMet</note>
    </ligand>
</feature>
<feature type="binding site" evidence="13 14">
    <location>
        <position position="181"/>
    </location>
    <ligand>
        <name>[2Fe-2S] cluster</name>
        <dbReference type="ChEBI" id="CHEBI:190135"/>
    </ligand>
</feature>
<proteinExistence type="inferred from homology"/>
<evidence type="ECO:0000256" key="3">
    <source>
        <dbReference type="ARBA" id="ARBA00012236"/>
    </source>
</evidence>
<dbReference type="SFLD" id="SFLDS00029">
    <property type="entry name" value="Radical_SAM"/>
    <property type="match status" value="1"/>
</dbReference>
<dbReference type="GO" id="GO:0009102">
    <property type="term" value="P:biotin biosynthetic process"/>
    <property type="evidence" value="ECO:0007669"/>
    <property type="project" value="UniProtKB-UniRule"/>
</dbReference>
<feature type="binding site" evidence="13 14">
    <location>
        <position position="121"/>
    </location>
    <ligand>
        <name>[2Fe-2S] cluster</name>
        <dbReference type="ChEBI" id="CHEBI:190135"/>
    </ligand>
</feature>
<dbReference type="SUPFAM" id="SSF102114">
    <property type="entry name" value="Radical SAM enzymes"/>
    <property type="match status" value="1"/>
</dbReference>
<dbReference type="Pfam" id="PF06968">
    <property type="entry name" value="BATS"/>
    <property type="match status" value="1"/>
</dbReference>
<evidence type="ECO:0000256" key="13">
    <source>
        <dbReference type="HAMAP-Rule" id="MF_01694"/>
    </source>
</evidence>
<evidence type="ECO:0000313" key="17">
    <source>
        <dbReference type="EMBL" id="NDS68033.1"/>
    </source>
</evidence>
<dbReference type="PANTHER" id="PTHR22976:SF2">
    <property type="entry name" value="BIOTIN SYNTHASE, MITOCHONDRIAL"/>
    <property type="match status" value="1"/>
</dbReference>
<dbReference type="Gene3D" id="3.20.20.70">
    <property type="entry name" value="Aldolase class I"/>
    <property type="match status" value="1"/>
</dbReference>
<comment type="function">
    <text evidence="13">Catalyzes the conversion of dethiobiotin (DTB) to biotin by the insertion of a sulfur atom into dethiobiotin via a radical-based mechanism.</text>
</comment>
<evidence type="ECO:0000256" key="12">
    <source>
        <dbReference type="ARBA" id="ARBA00051157"/>
    </source>
</evidence>
<dbReference type="InterPro" id="IPR010722">
    <property type="entry name" value="BATS_dom"/>
</dbReference>
<feature type="binding site" evidence="13 14">
    <location>
        <position position="90"/>
    </location>
    <ligand>
        <name>[2Fe-2S] cluster</name>
        <dbReference type="ChEBI" id="CHEBI:190135"/>
    </ligand>
</feature>
<feature type="domain" description="Radical SAM core" evidence="15">
    <location>
        <begin position="28"/>
        <end position="258"/>
    </location>
</feature>
<evidence type="ECO:0000313" key="16">
    <source>
        <dbReference type="EMBL" id="NDR88576.1"/>
    </source>
</evidence>
<dbReference type="SMART" id="SM00876">
    <property type="entry name" value="BATS"/>
    <property type="match status" value="1"/>
</dbReference>
<comment type="similarity">
    <text evidence="2 13">Belongs to the radical SAM superfamily. Biotin synthase family.</text>
</comment>
<name>A0A0B3VR27_FRATU</name>
<keyword evidence="11 13" id="KW-0411">Iron-sulfur</keyword>
<dbReference type="HOGENOM" id="CLU_033172_1_2_6"/>
<evidence type="ECO:0000256" key="8">
    <source>
        <dbReference type="ARBA" id="ARBA00022723"/>
    </source>
</evidence>
<dbReference type="RefSeq" id="WP_003016407.1">
    <property type="nucleotide sequence ID" value="NZ_CP009693.1"/>
</dbReference>
<comment type="cofactor">
    <cofactor evidence="14">
        <name>[2Fe-2S] cluster</name>
        <dbReference type="ChEBI" id="CHEBI:190135"/>
    </cofactor>
    <text evidence="14">Binds 1 [2Fe-2S] cluster. The cluster is coordinated with 3 cysteines and 1 arginine.</text>
</comment>
<dbReference type="InterPro" id="IPR007197">
    <property type="entry name" value="rSAM"/>
</dbReference>
<dbReference type="NCBIfam" id="TIGR00433">
    <property type="entry name" value="bioB"/>
    <property type="match status" value="1"/>
</dbReference>
<keyword evidence="6 13" id="KW-0949">S-adenosyl-L-methionine</keyword>
<dbReference type="CDD" id="cd01335">
    <property type="entry name" value="Radical_SAM"/>
    <property type="match status" value="1"/>
</dbReference>
<dbReference type="InterPro" id="IPR002684">
    <property type="entry name" value="Biotin_synth/BioAB"/>
</dbReference>
<dbReference type="InterPro" id="IPR058240">
    <property type="entry name" value="rSAM_sf"/>
</dbReference>
<comment type="pathway">
    <text evidence="1 13">Cofactor biosynthesis; biotin biosynthesis; biotin from 7,8-diaminononanoate: step 2/2.</text>
</comment>
<sequence length="313" mass="34906">MTLQQIKEIYLRPLTELILKALEIHNKNFGNDIELCSLKSIKTGTCPEDCKYCPQSGHYNTSIEKHKLLDKDSILAEAKNAKDAGSKRFCMGAAWKHIPKKDFDQVAEIITEVKNLGLETCVTLGSINADEATKLKQAGLDYYNHNLDTSREFYPEIITTRKFEERIETIRNVANANINVCCGGILGMGESLDDRFNLLLELLQLPAAPKSIPINTLIPVKGTPLGDKYTNAQIDSFELVRFIATTRILFPQARLRLSAGRENMSLETQTLCFLAGINSIFYGNKLLTENNATVNSDNFLLAKLGLKSNAELC</sequence>
<evidence type="ECO:0000256" key="4">
    <source>
        <dbReference type="ARBA" id="ARBA00022485"/>
    </source>
</evidence>
<dbReference type="GO" id="GO:0051537">
    <property type="term" value="F:2 iron, 2 sulfur cluster binding"/>
    <property type="evidence" value="ECO:0007669"/>
    <property type="project" value="UniProtKB-KW"/>
</dbReference>
<dbReference type="SMART" id="SM00729">
    <property type="entry name" value="Elp3"/>
    <property type="match status" value="1"/>
</dbReference>
<dbReference type="PANTHER" id="PTHR22976">
    <property type="entry name" value="BIOTIN SYNTHASE"/>
    <property type="match status" value="1"/>
</dbReference>
<dbReference type="EMBL" id="JAAGKH010000012">
    <property type="protein sequence ID" value="NDR88576.1"/>
    <property type="molecule type" value="Genomic_DNA"/>
</dbReference>
<dbReference type="GO" id="GO:0051539">
    <property type="term" value="F:4 iron, 4 sulfur cluster binding"/>
    <property type="evidence" value="ECO:0007669"/>
    <property type="project" value="UniProtKB-KW"/>
</dbReference>
<keyword evidence="10 13" id="KW-0408">Iron</keyword>
<dbReference type="KEGG" id="ftv:CH67_1646"/>
<dbReference type="SFLD" id="SFLDG01060">
    <property type="entry name" value="BATS_domain_containing"/>
    <property type="match status" value="1"/>
</dbReference>
<dbReference type="InterPro" id="IPR013785">
    <property type="entry name" value="Aldolase_TIM"/>
</dbReference>
<evidence type="ECO:0000256" key="14">
    <source>
        <dbReference type="PIRSR" id="PIRSR001619-1"/>
    </source>
</evidence>
<evidence type="ECO:0000256" key="10">
    <source>
        <dbReference type="ARBA" id="ARBA00023004"/>
    </source>
</evidence>
<feature type="binding site" evidence="13 14">
    <location>
        <position position="256"/>
    </location>
    <ligand>
        <name>[2Fe-2S] cluster</name>
        <dbReference type="ChEBI" id="CHEBI:190135"/>
    </ligand>
</feature>
<comment type="caution">
    <text evidence="17">The sequence shown here is derived from an EMBL/GenBank/DDBJ whole genome shotgun (WGS) entry which is preliminary data.</text>
</comment>
<comment type="subunit">
    <text evidence="13">Homodimer.</text>
</comment>
<reference evidence="17" key="1">
    <citation type="submission" date="2019-08" db="EMBL/GenBank/DDBJ databases">
        <authorList>
            <person name="Busch A."/>
        </authorList>
    </citation>
    <scope>NUCLEOTIDE SEQUENCE</scope>
    <source>
        <strain evidence="17">15T0085</strain>
        <strain evidence="16">17T1429</strain>
    </source>
</reference>
<dbReference type="eggNOG" id="COG0502">
    <property type="taxonomic scope" value="Bacteria"/>
</dbReference>
<dbReference type="UniPathway" id="UPA00078">
    <property type="reaction ID" value="UER00162"/>
</dbReference>
<comment type="cofactor">
    <cofactor evidence="13">
        <name>[2Fe-2S] cluster</name>
        <dbReference type="ChEBI" id="CHEBI:190135"/>
    </cofactor>
    <text evidence="13">Binds 1 [2Fe-2S] cluster. The cluster is coordinated with 3 cysteines and 1 arginine.</text>
</comment>
<keyword evidence="7 13" id="KW-0001">2Fe-2S</keyword>
<dbReference type="SFLD" id="SFLDF00272">
    <property type="entry name" value="biotin_synthase"/>
    <property type="match status" value="1"/>
</dbReference>
<keyword evidence="9 13" id="KW-0093">Biotin biosynthesis</keyword>
<evidence type="ECO:0000259" key="15">
    <source>
        <dbReference type="PROSITE" id="PS51918"/>
    </source>
</evidence>
<evidence type="ECO:0000256" key="2">
    <source>
        <dbReference type="ARBA" id="ARBA00010765"/>
    </source>
</evidence>
<dbReference type="OMA" id="NICTTHT"/>
<evidence type="ECO:0000256" key="9">
    <source>
        <dbReference type="ARBA" id="ARBA00022756"/>
    </source>
</evidence>
<dbReference type="PROSITE" id="PS51918">
    <property type="entry name" value="RADICAL_SAM"/>
    <property type="match status" value="1"/>
</dbReference>
<dbReference type="SFLD" id="SFLDG01278">
    <property type="entry name" value="biotin_synthase_like"/>
    <property type="match status" value="1"/>
</dbReference>
<dbReference type="Pfam" id="PF04055">
    <property type="entry name" value="Radical_SAM"/>
    <property type="match status" value="1"/>
</dbReference>
<reference evidence="17" key="2">
    <citation type="submission" date="2020-02" db="EMBL/GenBank/DDBJ databases">
        <title>Using affinity propagation clustering for identifying bacterial clades and subclades with whole-genome sequences of Francisella tularensis.</title>
        <authorList>
            <person name="Homeier-Bachmann T."/>
            <person name="Abdel-Glil M.Y."/>
            <person name="Hackbart A."/>
            <person name="Hotzel H."/>
            <person name="Tomaso H."/>
        </authorList>
    </citation>
    <scope>NUCLEOTIDE SEQUENCE</scope>
    <source>
        <strain evidence="17">15T0085</strain>
        <strain evidence="16">17T1429</strain>
    </source>
</reference>
<evidence type="ECO:0000256" key="1">
    <source>
        <dbReference type="ARBA" id="ARBA00004942"/>
    </source>
</evidence>